<feature type="transmembrane region" description="Helical" evidence="7">
    <location>
        <begin position="38"/>
        <end position="56"/>
    </location>
</feature>
<evidence type="ECO:0000259" key="8">
    <source>
        <dbReference type="PROSITE" id="PS50850"/>
    </source>
</evidence>
<feature type="domain" description="Major facilitator superfamily (MFS) profile" evidence="8">
    <location>
        <begin position="1"/>
        <end position="446"/>
    </location>
</feature>
<dbReference type="SUPFAM" id="SSF103473">
    <property type="entry name" value="MFS general substrate transporter"/>
    <property type="match status" value="1"/>
</dbReference>
<dbReference type="Gene3D" id="1.20.1250.20">
    <property type="entry name" value="MFS general substrate transporter like domains"/>
    <property type="match status" value="1"/>
</dbReference>
<dbReference type="PROSITE" id="PS00216">
    <property type="entry name" value="SUGAR_TRANSPORT_1"/>
    <property type="match status" value="1"/>
</dbReference>
<evidence type="ECO:0000313" key="10">
    <source>
        <dbReference type="Proteomes" id="UP000774617"/>
    </source>
</evidence>
<evidence type="ECO:0000313" key="9">
    <source>
        <dbReference type="EMBL" id="KAH7054552.1"/>
    </source>
</evidence>
<proteinExistence type="predicted"/>
<keyword evidence="2" id="KW-0813">Transport</keyword>
<feature type="transmembrane region" description="Helical" evidence="7">
    <location>
        <begin position="344"/>
        <end position="367"/>
    </location>
</feature>
<dbReference type="Proteomes" id="UP000774617">
    <property type="component" value="Unassembled WGS sequence"/>
</dbReference>
<evidence type="ECO:0000256" key="6">
    <source>
        <dbReference type="ARBA" id="ARBA00023180"/>
    </source>
</evidence>
<dbReference type="InterPro" id="IPR036259">
    <property type="entry name" value="MFS_trans_sf"/>
</dbReference>
<name>A0ABQ8GFY9_9PEZI</name>
<keyword evidence="10" id="KW-1185">Reference proteome</keyword>
<evidence type="ECO:0000256" key="1">
    <source>
        <dbReference type="ARBA" id="ARBA00004141"/>
    </source>
</evidence>
<comment type="caution">
    <text evidence="9">The sequence shown here is derived from an EMBL/GenBank/DDBJ whole genome shotgun (WGS) entry which is preliminary data.</text>
</comment>
<evidence type="ECO:0000256" key="7">
    <source>
        <dbReference type="SAM" id="Phobius"/>
    </source>
</evidence>
<evidence type="ECO:0000256" key="3">
    <source>
        <dbReference type="ARBA" id="ARBA00022692"/>
    </source>
</evidence>
<dbReference type="InterPro" id="IPR020846">
    <property type="entry name" value="MFS_dom"/>
</dbReference>
<dbReference type="Pfam" id="PF07690">
    <property type="entry name" value="MFS_1"/>
    <property type="match status" value="1"/>
</dbReference>
<comment type="subcellular location">
    <subcellularLocation>
        <location evidence="1">Membrane</location>
        <topology evidence="1">Multi-pass membrane protein</topology>
    </subcellularLocation>
</comment>
<dbReference type="PANTHER" id="PTHR23501:SF187">
    <property type="entry name" value="MAJOR FACILITATOR SUPERFAMILY (MFS) PROFILE DOMAIN-CONTAINING PROTEIN"/>
    <property type="match status" value="1"/>
</dbReference>
<feature type="transmembrane region" description="Helical" evidence="7">
    <location>
        <begin position="62"/>
        <end position="83"/>
    </location>
</feature>
<feature type="transmembrane region" description="Helical" evidence="7">
    <location>
        <begin position="198"/>
        <end position="217"/>
    </location>
</feature>
<feature type="transmembrane region" description="Helical" evidence="7">
    <location>
        <begin position="95"/>
        <end position="113"/>
    </location>
</feature>
<dbReference type="PANTHER" id="PTHR23501">
    <property type="entry name" value="MAJOR FACILITATOR SUPERFAMILY"/>
    <property type="match status" value="1"/>
</dbReference>
<feature type="transmembrane region" description="Helical" evidence="7">
    <location>
        <begin position="125"/>
        <end position="145"/>
    </location>
</feature>
<gene>
    <name evidence="9" type="ORF">B0J12DRAFT_718292</name>
</gene>
<organism evidence="9 10">
    <name type="scientific">Macrophomina phaseolina</name>
    <dbReference type="NCBI Taxonomy" id="35725"/>
    <lineage>
        <taxon>Eukaryota</taxon>
        <taxon>Fungi</taxon>
        <taxon>Dikarya</taxon>
        <taxon>Ascomycota</taxon>
        <taxon>Pezizomycotina</taxon>
        <taxon>Dothideomycetes</taxon>
        <taxon>Dothideomycetes incertae sedis</taxon>
        <taxon>Botryosphaeriales</taxon>
        <taxon>Botryosphaeriaceae</taxon>
        <taxon>Macrophomina</taxon>
    </lineage>
</organism>
<dbReference type="InterPro" id="IPR005829">
    <property type="entry name" value="Sugar_transporter_CS"/>
</dbReference>
<dbReference type="PROSITE" id="PS50850">
    <property type="entry name" value="MFS"/>
    <property type="match status" value="1"/>
</dbReference>
<feature type="transmembrane region" description="Helical" evidence="7">
    <location>
        <begin position="166"/>
        <end position="186"/>
    </location>
</feature>
<dbReference type="InterPro" id="IPR011701">
    <property type="entry name" value="MFS"/>
</dbReference>
<feature type="transmembrane region" description="Helical" evidence="7">
    <location>
        <begin position="256"/>
        <end position="275"/>
    </location>
</feature>
<sequence>MNGQIQDIGGIFAVVRAGTSFRPFVGALSDSMGRRRPILACIALFAVGSAIGGSSINMAMLIAGMAVQGLGGCGISVLCQILVCDLVGLRRRAKYCGFIYGAATVGYSAGPVVGGLLVERAGWRWCYYITLAPCGLAAILVTLLLRVNHIPHSAREVFSRMDWRGNVIFVAACVSSVLALGWAGTIHPWGSIEVLLPLLPGLAGFAGFVVYEAFAPFPMLPPHMFRNRNFVASWTMSFASGLGVLASSPAEAGVQYLPAVFATTFSALAGGQLLSKTGDYKSIHIVCAAIQTAGAGLMSTLDERSPTAMWVVFRMIAGIGPGALGATVLPAAQAALSPSDVAKSAAALAFGQSLGSLWGLAVPAAVFNGRAQQLAHRVQDPIASRQLSGGQAYSRATKAFLDSLSVERGTRAQTVGVFVDSLRLVWYTQIGLSALCFVCLLEKRMHLGGGESTDTSFGLKRRKPRIDA</sequence>
<evidence type="ECO:0000256" key="5">
    <source>
        <dbReference type="ARBA" id="ARBA00023136"/>
    </source>
</evidence>
<keyword evidence="6" id="KW-0325">Glycoprotein</keyword>
<keyword evidence="5 7" id="KW-0472">Membrane</keyword>
<evidence type="ECO:0000256" key="4">
    <source>
        <dbReference type="ARBA" id="ARBA00022989"/>
    </source>
</evidence>
<protein>
    <submittedName>
        <fullName evidence="9">Major facilitator superfamily domain-containing protein</fullName>
    </submittedName>
</protein>
<feature type="transmembrane region" description="Helical" evidence="7">
    <location>
        <begin position="229"/>
        <end position="250"/>
    </location>
</feature>
<keyword evidence="4 7" id="KW-1133">Transmembrane helix</keyword>
<reference evidence="9 10" key="1">
    <citation type="journal article" date="2021" name="Nat. Commun.">
        <title>Genetic determinants of endophytism in the Arabidopsis root mycobiome.</title>
        <authorList>
            <person name="Mesny F."/>
            <person name="Miyauchi S."/>
            <person name="Thiergart T."/>
            <person name="Pickel B."/>
            <person name="Atanasova L."/>
            <person name="Karlsson M."/>
            <person name="Huettel B."/>
            <person name="Barry K.W."/>
            <person name="Haridas S."/>
            <person name="Chen C."/>
            <person name="Bauer D."/>
            <person name="Andreopoulos W."/>
            <person name="Pangilinan J."/>
            <person name="LaButti K."/>
            <person name="Riley R."/>
            <person name="Lipzen A."/>
            <person name="Clum A."/>
            <person name="Drula E."/>
            <person name="Henrissat B."/>
            <person name="Kohler A."/>
            <person name="Grigoriev I.V."/>
            <person name="Martin F.M."/>
            <person name="Hacquard S."/>
        </authorList>
    </citation>
    <scope>NUCLEOTIDE SEQUENCE [LARGE SCALE GENOMIC DNA]</scope>
    <source>
        <strain evidence="9 10">MPI-SDFR-AT-0080</strain>
    </source>
</reference>
<accession>A0ABQ8GFY9</accession>
<keyword evidence="3 7" id="KW-0812">Transmembrane</keyword>
<dbReference type="EMBL" id="JAGTJR010000009">
    <property type="protein sequence ID" value="KAH7054552.1"/>
    <property type="molecule type" value="Genomic_DNA"/>
</dbReference>
<evidence type="ECO:0000256" key="2">
    <source>
        <dbReference type="ARBA" id="ARBA00022448"/>
    </source>
</evidence>
<feature type="transmembrane region" description="Helical" evidence="7">
    <location>
        <begin position="307"/>
        <end position="332"/>
    </location>
</feature>